<dbReference type="SUPFAM" id="SSF52266">
    <property type="entry name" value="SGNH hydrolase"/>
    <property type="match status" value="1"/>
</dbReference>
<dbReference type="CDD" id="cd01832">
    <property type="entry name" value="SGNH_hydrolase_like_1"/>
    <property type="match status" value="1"/>
</dbReference>
<dbReference type="PANTHER" id="PTHR43784:SF2">
    <property type="entry name" value="GDSL-LIKE LIPASE_ACYLHYDROLASE, PUTATIVE (AFU_ORTHOLOGUE AFUA_2G00820)-RELATED"/>
    <property type="match status" value="1"/>
</dbReference>
<dbReference type="InterPro" id="IPR053140">
    <property type="entry name" value="GDSL_Rv0518-like"/>
</dbReference>
<dbReference type="InterPro" id="IPR013830">
    <property type="entry name" value="SGNH_hydro"/>
</dbReference>
<feature type="region of interest" description="Disordered" evidence="1">
    <location>
        <begin position="52"/>
        <end position="92"/>
    </location>
</feature>
<feature type="region of interest" description="Disordered" evidence="1">
    <location>
        <begin position="367"/>
        <end position="521"/>
    </location>
</feature>
<proteinExistence type="predicted"/>
<dbReference type="Proteomes" id="UP000301309">
    <property type="component" value="Unassembled WGS sequence"/>
</dbReference>
<name>A0A4D4KXL4_STRVO</name>
<keyword evidence="4" id="KW-1185">Reference proteome</keyword>
<feature type="region of interest" description="Disordered" evidence="1">
    <location>
        <begin position="1"/>
        <end position="28"/>
    </location>
</feature>
<dbReference type="Gene3D" id="3.40.50.1110">
    <property type="entry name" value="SGNH hydrolase"/>
    <property type="match status" value="1"/>
</dbReference>
<organism evidence="3 4">
    <name type="scientific">Streptomyces violaceusniger</name>
    <dbReference type="NCBI Taxonomy" id="68280"/>
    <lineage>
        <taxon>Bacteria</taxon>
        <taxon>Bacillati</taxon>
        <taxon>Actinomycetota</taxon>
        <taxon>Actinomycetes</taxon>
        <taxon>Kitasatosporales</taxon>
        <taxon>Streptomycetaceae</taxon>
        <taxon>Streptomyces</taxon>
        <taxon>Streptomyces violaceusniger group</taxon>
    </lineage>
</organism>
<dbReference type="InterPro" id="IPR036514">
    <property type="entry name" value="SGNH_hydro_sf"/>
</dbReference>
<dbReference type="EMBL" id="BJHW01000001">
    <property type="protein sequence ID" value="GDY51320.1"/>
    <property type="molecule type" value="Genomic_DNA"/>
</dbReference>
<comment type="caution">
    <text evidence="3">The sequence shown here is derived from an EMBL/GenBank/DDBJ whole genome shotgun (WGS) entry which is preliminary data.</text>
</comment>
<gene>
    <name evidence="3" type="ORF">SVIO_019430</name>
</gene>
<feature type="compositionally biased region" description="Basic residues" evidence="1">
    <location>
        <begin position="450"/>
        <end position="459"/>
    </location>
</feature>
<protein>
    <recommendedName>
        <fullName evidence="2">SGNH hydrolase-type esterase domain-containing protein</fullName>
    </recommendedName>
</protein>
<evidence type="ECO:0000313" key="4">
    <source>
        <dbReference type="Proteomes" id="UP000301309"/>
    </source>
</evidence>
<feature type="compositionally biased region" description="Pro residues" evidence="1">
    <location>
        <begin position="381"/>
        <end position="400"/>
    </location>
</feature>
<evidence type="ECO:0000259" key="2">
    <source>
        <dbReference type="Pfam" id="PF13472"/>
    </source>
</evidence>
<feature type="domain" description="SGNH hydrolase-type esterase" evidence="2">
    <location>
        <begin position="100"/>
        <end position="278"/>
    </location>
</feature>
<feature type="compositionally biased region" description="Basic and acidic residues" evidence="1">
    <location>
        <begin position="8"/>
        <end position="27"/>
    </location>
</feature>
<feature type="compositionally biased region" description="Basic and acidic residues" evidence="1">
    <location>
        <begin position="500"/>
        <end position="509"/>
    </location>
</feature>
<dbReference type="Pfam" id="PF13472">
    <property type="entry name" value="Lipase_GDSL_2"/>
    <property type="match status" value="1"/>
</dbReference>
<reference evidence="3 4" key="1">
    <citation type="journal article" date="2020" name="Int. J. Syst. Evol. Microbiol.">
        <title>Reclassification of Streptomyces castelarensis and Streptomyces sporoclivatus as later heterotypic synonyms of Streptomyces antimycoticus.</title>
        <authorList>
            <person name="Komaki H."/>
            <person name="Tamura T."/>
        </authorList>
    </citation>
    <scope>NUCLEOTIDE SEQUENCE [LARGE SCALE GENOMIC DNA]</scope>
    <source>
        <strain evidence="3 4">NBRC 13459</strain>
    </source>
</reference>
<sequence length="521" mass="55646">MSAAGAHPGDRAGTDASRKEAARKETSLTEAALRDAALTEAVLPEAVLTETGCAGQDATTAPHRAGRTPGTTPGDRKDMGEGLGEGPGDAAEPRRLRFAALGDSLTEGLGDPAPGGGWRGWAALLAAAAGPHPDEPVEFVNLSRSGALAADVADEQLPAARRARPHLVSVVVGGNDTLRDSFDIHRVAEALDRTIGALRADGAVVLTACLPDPGRMLGLPSALARPLGRRMRAVNTVVHALSQRHEAVHVELSDHTWVADRRAWSVDRLHPSELGHRLLAREFHSALRARSIATGAPPSLELDGPAPSRAASAWWMATRGTRWVADRCTDLLPGLVALAALEWRHRLKGTGHLLEDRDRRATLAALTAVTRGPAPHSSRTRPPPAHCPAPPPIRSPSGPRPRPRARASRCPPPPTRCLARPPIRSSPTHRRPLRQWRGDGSLGILDRPGRNLHGRRRQASGRPSGHPQAAVPPPRALYGRRRRRDPADAGARPRRSGPGRPDRRRQDGHHGRHQRSPGAQG</sequence>
<accession>A0A4D4KXL4</accession>
<evidence type="ECO:0000313" key="3">
    <source>
        <dbReference type="EMBL" id="GDY51320.1"/>
    </source>
</evidence>
<evidence type="ECO:0000256" key="1">
    <source>
        <dbReference type="SAM" id="MobiDB-lite"/>
    </source>
</evidence>
<dbReference type="AlphaFoldDB" id="A0A4D4KXL4"/>
<dbReference type="PANTHER" id="PTHR43784">
    <property type="entry name" value="GDSL-LIKE LIPASE/ACYLHYDROLASE, PUTATIVE (AFU_ORTHOLOGUE AFUA_2G00820)-RELATED"/>
    <property type="match status" value="1"/>
</dbReference>